<comment type="caution">
    <text evidence="2">The sequence shown here is derived from an EMBL/GenBank/DDBJ whole genome shotgun (WGS) entry which is preliminary data.</text>
</comment>
<evidence type="ECO:0000313" key="2">
    <source>
        <dbReference type="EMBL" id="TNN79378.1"/>
    </source>
</evidence>
<feature type="compositionally biased region" description="Basic and acidic residues" evidence="1">
    <location>
        <begin position="49"/>
        <end position="90"/>
    </location>
</feature>
<proteinExistence type="predicted"/>
<feature type="region of interest" description="Disordered" evidence="1">
    <location>
        <begin position="1"/>
        <end position="90"/>
    </location>
</feature>
<reference evidence="2 3" key="1">
    <citation type="submission" date="2019-03" db="EMBL/GenBank/DDBJ databases">
        <title>First draft genome of Liparis tanakae, snailfish: a comprehensive survey of snailfish specific genes.</title>
        <authorList>
            <person name="Kim W."/>
            <person name="Song I."/>
            <person name="Jeong J.-H."/>
            <person name="Kim D."/>
            <person name="Kim S."/>
            <person name="Ryu S."/>
            <person name="Song J.Y."/>
            <person name="Lee S.K."/>
        </authorList>
    </citation>
    <scope>NUCLEOTIDE SEQUENCE [LARGE SCALE GENOMIC DNA]</scope>
    <source>
        <tissue evidence="2">Muscle</tissue>
    </source>
</reference>
<sequence length="90" mass="9939">MYGIKKQRRRDGICHDSSPVETVQTPKPETVTLRVAPDKTAGQMPKLSKGKDGAKEREGKATEKNGMRVGRMKGEVETEQDGRGGEKELK</sequence>
<name>A0A4Z2INZ5_9TELE</name>
<keyword evidence="3" id="KW-1185">Reference proteome</keyword>
<accession>A0A4Z2INZ5</accession>
<evidence type="ECO:0000256" key="1">
    <source>
        <dbReference type="SAM" id="MobiDB-lite"/>
    </source>
</evidence>
<dbReference type="EMBL" id="SRLO01000065">
    <property type="protein sequence ID" value="TNN79378.1"/>
    <property type="molecule type" value="Genomic_DNA"/>
</dbReference>
<dbReference type="Proteomes" id="UP000314294">
    <property type="component" value="Unassembled WGS sequence"/>
</dbReference>
<organism evidence="2 3">
    <name type="scientific">Liparis tanakae</name>
    <name type="common">Tanaka's snailfish</name>
    <dbReference type="NCBI Taxonomy" id="230148"/>
    <lineage>
        <taxon>Eukaryota</taxon>
        <taxon>Metazoa</taxon>
        <taxon>Chordata</taxon>
        <taxon>Craniata</taxon>
        <taxon>Vertebrata</taxon>
        <taxon>Euteleostomi</taxon>
        <taxon>Actinopterygii</taxon>
        <taxon>Neopterygii</taxon>
        <taxon>Teleostei</taxon>
        <taxon>Neoteleostei</taxon>
        <taxon>Acanthomorphata</taxon>
        <taxon>Eupercaria</taxon>
        <taxon>Perciformes</taxon>
        <taxon>Cottioidei</taxon>
        <taxon>Cottales</taxon>
        <taxon>Liparidae</taxon>
        <taxon>Liparis</taxon>
    </lineage>
</organism>
<protein>
    <submittedName>
        <fullName evidence="2">Uncharacterized protein</fullName>
    </submittedName>
</protein>
<evidence type="ECO:0000313" key="3">
    <source>
        <dbReference type="Proteomes" id="UP000314294"/>
    </source>
</evidence>
<gene>
    <name evidence="2" type="ORF">EYF80_010402</name>
</gene>
<dbReference type="AlphaFoldDB" id="A0A4Z2INZ5"/>